<dbReference type="Proteomes" id="UP000628560">
    <property type="component" value="Unassembled WGS sequence"/>
</dbReference>
<accession>A0ABD4KHU3</accession>
<dbReference type="CDD" id="cd16430">
    <property type="entry name" value="TraB"/>
    <property type="match status" value="1"/>
</dbReference>
<evidence type="ECO:0000256" key="2">
    <source>
        <dbReference type="SAM" id="MobiDB-lite"/>
    </source>
</evidence>
<dbReference type="InterPro" id="IPR005498">
    <property type="entry name" value="T4SS_VirB10/TraB/TrbI"/>
</dbReference>
<comment type="caution">
    <text evidence="3">The sequence shown here is derived from an EMBL/GenBank/DDBJ whole genome shotgun (WGS) entry which is preliminary data.</text>
</comment>
<proteinExistence type="predicted"/>
<feature type="coiled-coil region" evidence="1">
    <location>
        <begin position="71"/>
        <end position="126"/>
    </location>
</feature>
<protein>
    <submittedName>
        <fullName evidence="3">F-type conjugal transfer pilus assembly protein TraB</fullName>
    </submittedName>
</protein>
<name>A0ABD4KHU3_9ENTR</name>
<evidence type="ECO:0000313" key="3">
    <source>
        <dbReference type="EMBL" id="MBF4180387.1"/>
    </source>
</evidence>
<evidence type="ECO:0000256" key="1">
    <source>
        <dbReference type="SAM" id="Coils"/>
    </source>
</evidence>
<feature type="compositionally biased region" description="Low complexity" evidence="2">
    <location>
        <begin position="411"/>
        <end position="423"/>
    </location>
</feature>
<organism evidence="3 4">
    <name type="scientific">Lelliottia nimipressuralis</name>
    <dbReference type="NCBI Taxonomy" id="69220"/>
    <lineage>
        <taxon>Bacteria</taxon>
        <taxon>Pseudomonadati</taxon>
        <taxon>Pseudomonadota</taxon>
        <taxon>Gammaproteobacteria</taxon>
        <taxon>Enterobacterales</taxon>
        <taxon>Enterobacteriaceae</taxon>
        <taxon>Lelliottia</taxon>
    </lineage>
</organism>
<feature type="region of interest" description="Disordered" evidence="2">
    <location>
        <begin position="404"/>
        <end position="430"/>
    </location>
</feature>
<dbReference type="Pfam" id="PF03743">
    <property type="entry name" value="TrbI"/>
    <property type="match status" value="1"/>
</dbReference>
<evidence type="ECO:0000313" key="4">
    <source>
        <dbReference type="Proteomes" id="UP000628560"/>
    </source>
</evidence>
<sequence>MANVNRAVRKKQVALLVAIALGMGASGAGAWYLSTLNAKKTKSVAAPREPAPDMTGVVNHTFDGKVQKSAITEAQNLNKQTQKELKGLRAEMQTLSKDLKSSQARIVELEGDNKLLQTQLEEYGKTSATGINGEPFPGGTPVGSQSSNKGAVPPPTSFWPVGGAQPAPPVYAPVVREGALDITSFDNPADLVTKPKFPWIHSGSFAEAIVIEGADANASVTGNKNTVPMQIRLTGKVQMPNDREYDLRGCFVTLEAYGDVSSERAEVRTRSISCEIGEDTIDQKIAGHVGFMGKNGIKGEVVMRNGQILLYAGTSGFIDGIGKGIESASSTSVGVGATASPSAADIIGSGVGGGTGSAAKTLSDYYIKRAEQYHPVIPIGAGNEVTLVFQDGFQLESVQEMAAKKAKRTSAQQAPQPAAPRQPVLQSSTTEMLKNLGDFQLGDAVAPVPGAAAQ</sequence>
<dbReference type="RefSeq" id="WP_194514288.1">
    <property type="nucleotide sequence ID" value="NZ_JADIXP010000019.1"/>
</dbReference>
<dbReference type="EMBL" id="JADIXP010000019">
    <property type="protein sequence ID" value="MBF4180387.1"/>
    <property type="molecule type" value="Genomic_DNA"/>
</dbReference>
<gene>
    <name evidence="3" type="primary">traB</name>
    <name evidence="3" type="ORF">ISP11_21225</name>
</gene>
<reference evidence="3 4" key="1">
    <citation type="submission" date="2020-11" db="EMBL/GenBank/DDBJ databases">
        <title>Identification of Lelliottia nimipressuralis from Wound Infection by Whole Genome-Based Bacterial Identification.</title>
        <authorList>
            <person name="Navarathna D.H."/>
            <person name="Choi H."/>
            <person name="Jinadatha C."/>
            <person name="Chatterjee P."/>
            <person name="Hwang M."/>
        </authorList>
    </citation>
    <scope>NUCLEOTIDE SEQUENCE [LARGE SCALE GENOMIC DNA]</scope>
    <source>
        <strain evidence="3 4">DN2020</strain>
    </source>
</reference>
<feature type="region of interest" description="Disordered" evidence="2">
    <location>
        <begin position="127"/>
        <end position="152"/>
    </location>
</feature>
<dbReference type="AlphaFoldDB" id="A0ABD4KHU3"/>
<keyword evidence="1" id="KW-0175">Coiled coil</keyword>
<dbReference type="NCBIfam" id="NF010289">
    <property type="entry name" value="PRK13729.1"/>
    <property type="match status" value="1"/>
</dbReference>